<comment type="caution">
    <text evidence="1">The sequence shown here is derived from an EMBL/GenBank/DDBJ whole genome shotgun (WGS) entry which is preliminary data.</text>
</comment>
<evidence type="ECO:0000313" key="2">
    <source>
        <dbReference type="Proteomes" id="UP000299102"/>
    </source>
</evidence>
<evidence type="ECO:0000313" key="1">
    <source>
        <dbReference type="EMBL" id="GBP08425.1"/>
    </source>
</evidence>
<accession>A0A4C1T2L4</accession>
<keyword evidence="2" id="KW-1185">Reference proteome</keyword>
<protein>
    <submittedName>
        <fullName evidence="1">Uncharacterized protein</fullName>
    </submittedName>
</protein>
<dbReference type="EMBL" id="BGZK01000031">
    <property type="protein sequence ID" value="GBP08425.1"/>
    <property type="molecule type" value="Genomic_DNA"/>
</dbReference>
<reference evidence="1 2" key="1">
    <citation type="journal article" date="2019" name="Commun. Biol.">
        <title>The bagworm genome reveals a unique fibroin gene that provides high tensile strength.</title>
        <authorList>
            <person name="Kono N."/>
            <person name="Nakamura H."/>
            <person name="Ohtoshi R."/>
            <person name="Tomita M."/>
            <person name="Numata K."/>
            <person name="Arakawa K."/>
        </authorList>
    </citation>
    <scope>NUCLEOTIDE SEQUENCE [LARGE SCALE GENOMIC DNA]</scope>
</reference>
<gene>
    <name evidence="1" type="ORF">EVAR_77127_1</name>
</gene>
<organism evidence="1 2">
    <name type="scientific">Eumeta variegata</name>
    <name type="common">Bagworm moth</name>
    <name type="synonym">Eumeta japonica</name>
    <dbReference type="NCBI Taxonomy" id="151549"/>
    <lineage>
        <taxon>Eukaryota</taxon>
        <taxon>Metazoa</taxon>
        <taxon>Ecdysozoa</taxon>
        <taxon>Arthropoda</taxon>
        <taxon>Hexapoda</taxon>
        <taxon>Insecta</taxon>
        <taxon>Pterygota</taxon>
        <taxon>Neoptera</taxon>
        <taxon>Endopterygota</taxon>
        <taxon>Lepidoptera</taxon>
        <taxon>Glossata</taxon>
        <taxon>Ditrysia</taxon>
        <taxon>Tineoidea</taxon>
        <taxon>Psychidae</taxon>
        <taxon>Oiketicinae</taxon>
        <taxon>Eumeta</taxon>
    </lineage>
</organism>
<proteinExistence type="predicted"/>
<dbReference type="Proteomes" id="UP000299102">
    <property type="component" value="Unassembled WGS sequence"/>
</dbReference>
<sequence>MRVDRLKKVGEQNTVLNCPTKEHLSKSEEQLRGKDFTYCENTGKSPLVLVRDVLNDAPEMPFSGIRYWRCHRYFGETSRIRLCWSPEEISLGQNPETTIIQFTRCLSFSTYETVLKDSGR</sequence>
<name>A0A4C1T2L4_EUMVA</name>
<dbReference type="AlphaFoldDB" id="A0A4C1T2L4"/>